<dbReference type="GO" id="GO:0051307">
    <property type="term" value="P:meiotic chromosome separation"/>
    <property type="evidence" value="ECO:0007669"/>
    <property type="project" value="TreeGrafter"/>
</dbReference>
<feature type="transmembrane region" description="Helical" evidence="7">
    <location>
        <begin position="2258"/>
        <end position="2278"/>
    </location>
</feature>
<dbReference type="InterPro" id="IPR011990">
    <property type="entry name" value="TPR-like_helical_dom_sf"/>
</dbReference>
<dbReference type="GO" id="GO:0006508">
    <property type="term" value="P:proteolysis"/>
    <property type="evidence" value="ECO:0007669"/>
    <property type="project" value="InterPro"/>
</dbReference>
<dbReference type="InterPro" id="IPR030397">
    <property type="entry name" value="SEPARIN_core_dom"/>
</dbReference>
<dbReference type="OrthoDB" id="10255632at2759"/>
<evidence type="ECO:0000256" key="5">
    <source>
        <dbReference type="ARBA" id="ARBA00022829"/>
    </source>
</evidence>
<dbReference type="InterPro" id="IPR005314">
    <property type="entry name" value="Peptidase_C50"/>
</dbReference>
<proteinExistence type="predicted"/>
<feature type="transmembrane region" description="Helical" evidence="7">
    <location>
        <begin position="2299"/>
        <end position="2324"/>
    </location>
</feature>
<feature type="transmembrane region" description="Helical" evidence="7">
    <location>
        <begin position="2367"/>
        <end position="2385"/>
    </location>
</feature>
<feature type="transmembrane region" description="Helical" evidence="7">
    <location>
        <begin position="2428"/>
        <end position="2452"/>
    </location>
</feature>
<feature type="compositionally biased region" description="Low complexity" evidence="6">
    <location>
        <begin position="44"/>
        <end position="71"/>
    </location>
</feature>
<dbReference type="PANTHER" id="PTHR12792">
    <property type="entry name" value="EXTRA SPINDLE POLES 1-RELATED"/>
    <property type="match status" value="1"/>
</dbReference>
<protein>
    <recommendedName>
        <fullName evidence="3">separase</fullName>
        <ecNumber evidence="3">3.4.22.49</ecNumber>
    </recommendedName>
</protein>
<evidence type="ECO:0000259" key="8">
    <source>
        <dbReference type="PROSITE" id="PS50850"/>
    </source>
</evidence>
<feature type="transmembrane region" description="Helical" evidence="7">
    <location>
        <begin position="2140"/>
        <end position="2160"/>
    </location>
</feature>
<feature type="compositionally biased region" description="Low complexity" evidence="6">
    <location>
        <begin position="2065"/>
        <end position="2087"/>
    </location>
</feature>
<feature type="domain" description="Major facilitator superfamily (MFS) profile" evidence="8">
    <location>
        <begin position="2096"/>
        <end position="2486"/>
    </location>
</feature>
<evidence type="ECO:0000313" key="10">
    <source>
        <dbReference type="EMBL" id="KXT08381.1"/>
    </source>
</evidence>
<keyword evidence="5" id="KW-0159">Chromosome partition</keyword>
<dbReference type="Pfam" id="PF03568">
    <property type="entry name" value="Separin_C"/>
    <property type="match status" value="1"/>
</dbReference>
<keyword evidence="4" id="KW-0378">Hydrolase</keyword>
<keyword evidence="7" id="KW-0472">Membrane</keyword>
<reference evidence="10 11" key="1">
    <citation type="submission" date="2015-07" db="EMBL/GenBank/DDBJ databases">
        <title>Comparative genomics of the Sigatoka disease complex on banana suggests a link between parallel evolutionary changes in Pseudocercospora fijiensis and Pseudocercospora eumusae and increased virulence on the banana host.</title>
        <authorList>
            <person name="Chang T.-C."/>
            <person name="Salvucci A."/>
            <person name="Crous P.W."/>
            <person name="Stergiopoulos I."/>
        </authorList>
    </citation>
    <scope>NUCLEOTIDE SEQUENCE [LARGE SCALE GENOMIC DNA]</scope>
    <source>
        <strain evidence="10 11">CBS 116634</strain>
    </source>
</reference>
<dbReference type="EC" id="3.4.22.49" evidence="3"/>
<dbReference type="PROSITE" id="PS50850">
    <property type="entry name" value="MFS"/>
    <property type="match status" value="1"/>
</dbReference>
<evidence type="ECO:0000256" key="6">
    <source>
        <dbReference type="SAM" id="MobiDB-lite"/>
    </source>
</evidence>
<comment type="subcellular location">
    <subcellularLocation>
        <location evidence="2">Membrane</location>
        <topology evidence="2">Multi-pass membrane protein</topology>
    </subcellularLocation>
</comment>
<dbReference type="PANTHER" id="PTHR12792:SF0">
    <property type="entry name" value="SEPARIN"/>
    <property type="match status" value="1"/>
</dbReference>
<dbReference type="STRING" id="113226.A0A139I0X4"/>
<keyword evidence="11" id="KW-1185">Reference proteome</keyword>
<evidence type="ECO:0000256" key="1">
    <source>
        <dbReference type="ARBA" id="ARBA00000451"/>
    </source>
</evidence>
<feature type="domain" description="Peptidase C50" evidence="9">
    <location>
        <begin position="1782"/>
        <end position="1883"/>
    </location>
</feature>
<dbReference type="GO" id="GO:0072686">
    <property type="term" value="C:mitotic spindle"/>
    <property type="evidence" value="ECO:0007669"/>
    <property type="project" value="TreeGrafter"/>
</dbReference>
<feature type="transmembrane region" description="Helical" evidence="7">
    <location>
        <begin position="2196"/>
        <end position="2219"/>
    </location>
</feature>
<dbReference type="GO" id="GO:0044732">
    <property type="term" value="C:mitotic spindle pole body"/>
    <property type="evidence" value="ECO:0007669"/>
    <property type="project" value="TreeGrafter"/>
</dbReference>
<evidence type="ECO:0000256" key="2">
    <source>
        <dbReference type="ARBA" id="ARBA00004141"/>
    </source>
</evidence>
<dbReference type="GO" id="GO:0005634">
    <property type="term" value="C:nucleus"/>
    <property type="evidence" value="ECO:0007669"/>
    <property type="project" value="InterPro"/>
</dbReference>
<keyword evidence="7" id="KW-1133">Transmembrane helix</keyword>
<feature type="transmembrane region" description="Helical" evidence="7">
    <location>
        <begin position="2391"/>
        <end position="2416"/>
    </location>
</feature>
<feature type="region of interest" description="Disordered" evidence="6">
    <location>
        <begin position="2051"/>
        <end position="2089"/>
    </location>
</feature>
<dbReference type="InterPro" id="IPR036259">
    <property type="entry name" value="MFS_trans_sf"/>
</dbReference>
<comment type="catalytic activity">
    <reaction evidence="1">
        <text>All bonds known to be hydrolyzed by this endopeptidase have arginine in P1 and an acidic residue in P4. P6 is often occupied by an acidic residue or by a hydroxy-amino-acid residue, the phosphorylation of which enhances cleavage.</text>
        <dbReference type="EC" id="3.4.22.49"/>
    </reaction>
</comment>
<feature type="transmembrane region" description="Helical" evidence="7">
    <location>
        <begin position="2336"/>
        <end position="2355"/>
    </location>
</feature>
<dbReference type="GO" id="GO:0022857">
    <property type="term" value="F:transmembrane transporter activity"/>
    <property type="evidence" value="ECO:0007669"/>
    <property type="project" value="InterPro"/>
</dbReference>
<organism evidence="10 11">
    <name type="scientific">Pseudocercospora musae</name>
    <dbReference type="NCBI Taxonomy" id="113226"/>
    <lineage>
        <taxon>Eukaryota</taxon>
        <taxon>Fungi</taxon>
        <taxon>Dikarya</taxon>
        <taxon>Ascomycota</taxon>
        <taxon>Pezizomycotina</taxon>
        <taxon>Dothideomycetes</taxon>
        <taxon>Dothideomycetidae</taxon>
        <taxon>Mycosphaerellales</taxon>
        <taxon>Mycosphaerellaceae</taxon>
        <taxon>Pseudocercospora</taxon>
    </lineage>
</organism>
<evidence type="ECO:0000313" key="11">
    <source>
        <dbReference type="Proteomes" id="UP000073492"/>
    </source>
</evidence>
<dbReference type="GO" id="GO:0005737">
    <property type="term" value="C:cytoplasm"/>
    <property type="evidence" value="ECO:0007669"/>
    <property type="project" value="TreeGrafter"/>
</dbReference>
<dbReference type="CDD" id="cd17352">
    <property type="entry name" value="MFS_MCT_SLC16"/>
    <property type="match status" value="1"/>
</dbReference>
<keyword evidence="7" id="KW-0812">Transmembrane</keyword>
<dbReference type="GO" id="GO:0004197">
    <property type="term" value="F:cysteine-type endopeptidase activity"/>
    <property type="evidence" value="ECO:0007669"/>
    <property type="project" value="InterPro"/>
</dbReference>
<evidence type="ECO:0000256" key="3">
    <source>
        <dbReference type="ARBA" id="ARBA00012489"/>
    </source>
</evidence>
<feature type="compositionally biased region" description="Low complexity" evidence="6">
    <location>
        <begin position="1975"/>
        <end position="1992"/>
    </location>
</feature>
<dbReference type="Pfam" id="PF07690">
    <property type="entry name" value="MFS_1"/>
    <property type="match status" value="1"/>
</dbReference>
<sequence>MATNNDPAGAGAVKEAISAGRATSATVLTLQTLLGTPPPPPPKQGTSGTSTRATRPSTSTSRTSIRTQAAATSGIRKATVVQVHEHVSQPLAPKERYALATEIVNVSLQLLTDAAKSHPSSTGKAKEHSVSNPPPPSSRASCAADRALHVRASNAAPVKVANLESKNDLCFPTKPTDHGLSPDATDWTATAECSRLAFAHLRSVDADRLGAKGLPRLQLEKGMLALAGKLSLLHLDSLAAKELHATKKRFLALQSPDQRKAAASSKTGGKDSLASLLQVDIDARAFPELLPLLITYHKHLLNIIARSHRPAVIEEALQYLQLGSPSSPCDVIIAQHRVDGDQAKAVRQLENLYYAIIRLCPSLSSAKDDVACSRGKSPSSLSAFRLQTLALSVRKELWNIAGHKVDLEKDLVEPFNKALGAFMRRSSTVVDVTEAYKVCSDSLAELGLATHKETNSSMSTVTRILSILAERAGRTDRSLAHADHALELCSGLGERHARYLAALARTLCLRSRESLSKSTASALDVIEQGLLQSLSGSGTDYEMLLTELDRLVSSRPKDCNEEVHGRLHSLARASGAFASRFAKCCPGKQAKTVTDLLALALYHSKSNEDLASWMSQDTIKALLQSGALKTVCEKAATQPAPRAWSSTTTVLALSRALKGLVLRSLASSSVQESSMPFDEDTLAPDERGILLEWQLRCAIDVAQKPKYHTALATLIPTALRELNQLYTSTAFPIRRARVAALALHVREQYPHLLAPHTLQVFGDAELFDEKFLGGDQGLHSYALDVKTSIAVSRALRQGREASCTLKTHLAVWQTLIHSARDANTLEACIESPATVLVQLIAAYDYFTMLADDEARLPVARMIMQIELLWGADGTSWLNSLVRSASSYLHLGYAEKAGELFETASKAVEGHETLGLGALECQVHRAEYFLAIDRLEDCQTSLQTAARAREVLQPKTIRQQQSTAYKSLHVRAWLLRSKYLLLKGNSNGALGSAKRAVKVVSGIWAALERKGPVTDRCSVEDTQEATDNIRRPVDGLIQGVSKLNLKPCAEESAGAMHKPRGAAFWPVMRLMCDTLMHLCDMFVRHGVFNEADCASEKAMKIASTAGDCELLSRTRSHRSIFLAAAGKVEEAELCFARDQDNSTALSRLAKLERFRAQAAIALKHKDPQDALRCLSEAEALIIETPHEGRLSQLEVFATAAEASASPGTKSAKQTAKSTAAPAATGVASAPKGILKKSRAANVTTNNKTGPKSVQPAASSATFYMMEKIGFELSYQKALICYKSRLESSADLARVAELCKDFPNESSRCFIDYSMAMRKAHRALKSDFSFNVLPESTLSFPAIQLPDRRLSAISALVSPAPRAAKSVKMAKVTSKSPLADESLGRLLLQARHCIDVKSIQSRAMSTSEAHMLYCMLSDASLLLSATSATEAAKALHPVQEAMSIELARIYATKCQLTVAKLDVDVKQASELLAWPQPEAKAKPALLTTHSFKQDYVDILPKPWTAVSLNLNETCEELYIVRYRHGQSPLVLRLPFSRHRSEESDGDQFDFNAGKAELQEIIQLSNYSCHNSVDTSIRGAKTKWWSEREALDKRLQELVINMENLWLGGFKGVFSQHEHNGELVNKFRTALDSVLARHLPSRRPGKKSSSQLALDNQVLELFIGLGHDQDGDIDLEEALQDLLYFIVDILQFNGECNAYDEVDFDSMAIEVLDALRDYHDAADGISDSAHLILILDRRLQAFPWENLPCLENAGVSRVDSMLTLRDRLTQMRSQGGATADYTVSRRSGSYILNPSGDLTSTQAALLPELEKLAVRDGHTWKSFANQVPTEEDFKSALTTTSSLLYFGHGAGLQYIRPRAIKKLEKCSEVVWLMGCSSGAVTEYDELEPFAVPLAYMQAGARGESAHEADEDSGRSKCLAVVATLWDVTDKDIDRFSLAVGEDWGLWSPTAEATALPAKTPRQQRRAVAAPSTPDKSIVAPKTPKVKKTPAPARTPARSRSRARGDGPAKRQSLVQAVARSRDACYLRYLNGAAPVVYGVPVYLVYSDDAEKGLPADAEAGDNKHVSEAQQTSSPAQPAPAQQPAAPSRGPAPVPNGGTQAWLQVLGGWMLFFNTWGILNTFGVFQTYYESGALFTETSSNISWIGSIQAFMVLVVGAFVGPIYDRGHLRALLLVGSFMIVLGFMMLSLCTQFWQCLLAQGFLIGIGGGCLFVPSVAILPTYFSTKIGAAIGIAASGSSMGGIIYPIMFYQLINVDRIGFGWSVRILGFTALATLLIPIFLLRQRVKPAKPRSLIDWTAFNDIPYMIFVFGTLIGFIGLYVGFFYISYYGQASGYTNESLSFYLVPILNAGSVFGRTIPNIVADKIGPANVITPGALIVGIVLLCFMAVHNAGGMIVTTLLFGFFSGIFIALPPVLFVALTEDKSKVGTRIGMGFAFVGLGVLAGGPGGGGILGTGSGNPADLHWTGAWTYAGVMSIGASVVFVAVRIMIGGTQLKVKC</sequence>
<dbReference type="PROSITE" id="PS51700">
    <property type="entry name" value="SEPARIN"/>
    <property type="match status" value="1"/>
</dbReference>
<dbReference type="InterPro" id="IPR020846">
    <property type="entry name" value="MFS_dom"/>
</dbReference>
<feature type="region of interest" description="Disordered" evidence="6">
    <location>
        <begin position="1952"/>
        <end position="2011"/>
    </location>
</feature>
<comment type="caution">
    <text evidence="10">The sequence shown here is derived from an EMBL/GenBank/DDBJ whole genome shotgun (WGS) entry which is preliminary data.</text>
</comment>
<dbReference type="Gene3D" id="1.20.1250.20">
    <property type="entry name" value="MFS general substrate transporter like domains"/>
    <property type="match status" value="2"/>
</dbReference>
<dbReference type="InterPro" id="IPR011701">
    <property type="entry name" value="MFS"/>
</dbReference>
<gene>
    <name evidence="10" type="ORF">AC579_3184</name>
</gene>
<dbReference type="Gene3D" id="1.25.40.10">
    <property type="entry name" value="Tetratricopeptide repeat domain"/>
    <property type="match status" value="1"/>
</dbReference>
<feature type="region of interest" description="Disordered" evidence="6">
    <location>
        <begin position="32"/>
        <end position="71"/>
    </location>
</feature>
<feature type="region of interest" description="Disordered" evidence="6">
    <location>
        <begin position="115"/>
        <end position="143"/>
    </location>
</feature>
<dbReference type="EMBL" id="LFZO01000454">
    <property type="protein sequence ID" value="KXT08381.1"/>
    <property type="molecule type" value="Genomic_DNA"/>
</dbReference>
<evidence type="ECO:0000256" key="4">
    <source>
        <dbReference type="ARBA" id="ARBA00022801"/>
    </source>
</evidence>
<evidence type="ECO:0000259" key="9">
    <source>
        <dbReference type="PROSITE" id="PS51700"/>
    </source>
</evidence>
<dbReference type="Proteomes" id="UP000073492">
    <property type="component" value="Unassembled WGS sequence"/>
</dbReference>
<accession>A0A139I0X4</accession>
<feature type="transmembrane region" description="Helical" evidence="7">
    <location>
        <begin position="2464"/>
        <end position="2486"/>
    </location>
</feature>
<dbReference type="GO" id="GO:0016020">
    <property type="term" value="C:membrane"/>
    <property type="evidence" value="ECO:0007669"/>
    <property type="project" value="UniProtKB-SubCell"/>
</dbReference>
<dbReference type="SUPFAM" id="SSF103473">
    <property type="entry name" value="MFS general substrate transporter"/>
    <property type="match status" value="1"/>
</dbReference>
<feature type="transmembrane region" description="Helical" evidence="7">
    <location>
        <begin position="2167"/>
        <end position="2190"/>
    </location>
</feature>
<name>A0A139I0X4_9PEZI</name>
<evidence type="ECO:0000256" key="7">
    <source>
        <dbReference type="SAM" id="Phobius"/>
    </source>
</evidence>
<feature type="transmembrane region" description="Helical" evidence="7">
    <location>
        <begin position="2226"/>
        <end position="2246"/>
    </location>
</feature>